<dbReference type="Proteomes" id="UP000823630">
    <property type="component" value="Unassembled WGS sequence"/>
</dbReference>
<feature type="domain" description="Surface lipoprotein assembly modifier C-terminal" evidence="3">
    <location>
        <begin position="164"/>
        <end position="456"/>
    </location>
</feature>
<dbReference type="InterPro" id="IPR007655">
    <property type="entry name" value="Slam_C"/>
</dbReference>
<dbReference type="Gene3D" id="1.25.40.10">
    <property type="entry name" value="Tetratricopeptide repeat domain"/>
    <property type="match status" value="1"/>
</dbReference>
<reference evidence="4" key="1">
    <citation type="submission" date="2020-10" db="EMBL/GenBank/DDBJ databases">
        <authorList>
            <person name="Gilroy R."/>
        </authorList>
    </citation>
    <scope>NUCLEOTIDE SEQUENCE</scope>
    <source>
        <strain evidence="4">8207</strain>
    </source>
</reference>
<dbReference type="InterPro" id="IPR019734">
    <property type="entry name" value="TPR_rpt"/>
</dbReference>
<evidence type="ECO:0000256" key="2">
    <source>
        <dbReference type="SAM" id="SignalP"/>
    </source>
</evidence>
<evidence type="ECO:0000259" key="3">
    <source>
        <dbReference type="Pfam" id="PF04575"/>
    </source>
</evidence>
<protein>
    <submittedName>
        <fullName evidence="4">DUF560 domain-containing protein</fullName>
    </submittedName>
</protein>
<dbReference type="AlphaFoldDB" id="A0A9D9GUT8"/>
<dbReference type="Pfam" id="PF14559">
    <property type="entry name" value="TPR_19"/>
    <property type="match status" value="1"/>
</dbReference>
<feature type="chain" id="PRO_5039702117" evidence="2">
    <location>
        <begin position="21"/>
        <end position="456"/>
    </location>
</feature>
<comment type="caution">
    <text evidence="4">The sequence shown here is derived from an EMBL/GenBank/DDBJ whole genome shotgun (WGS) entry which is preliminary data.</text>
</comment>
<feature type="signal peptide" evidence="2">
    <location>
        <begin position="1"/>
        <end position="20"/>
    </location>
</feature>
<dbReference type="InterPro" id="IPR011990">
    <property type="entry name" value="TPR-like_helical_dom_sf"/>
</dbReference>
<accession>A0A9D9GUT8</accession>
<dbReference type="SUPFAM" id="SSF48452">
    <property type="entry name" value="TPR-like"/>
    <property type="match status" value="1"/>
</dbReference>
<reference evidence="4" key="2">
    <citation type="journal article" date="2021" name="PeerJ">
        <title>Extensive microbial diversity within the chicken gut microbiome revealed by metagenomics and culture.</title>
        <authorList>
            <person name="Gilroy R."/>
            <person name="Ravi A."/>
            <person name="Getino M."/>
            <person name="Pursley I."/>
            <person name="Horton D.L."/>
            <person name="Alikhan N.F."/>
            <person name="Baker D."/>
            <person name="Gharbi K."/>
            <person name="Hall N."/>
            <person name="Watson M."/>
            <person name="Adriaenssens E.M."/>
            <person name="Foster-Nyarko E."/>
            <person name="Jarju S."/>
            <person name="Secka A."/>
            <person name="Antonio M."/>
            <person name="Oren A."/>
            <person name="Chaudhuri R.R."/>
            <person name="La Ragione R."/>
            <person name="Hildebrand F."/>
            <person name="Pallen M.J."/>
        </authorList>
    </citation>
    <scope>NUCLEOTIDE SEQUENCE</scope>
    <source>
        <strain evidence="4">8207</strain>
    </source>
</reference>
<gene>
    <name evidence="4" type="ORF">IAC69_03140</name>
</gene>
<dbReference type="EMBL" id="JADINC010000049">
    <property type="protein sequence ID" value="MBO8425449.1"/>
    <property type="molecule type" value="Genomic_DNA"/>
</dbReference>
<keyword evidence="2" id="KW-0732">Signal</keyword>
<sequence length="456" mass="52611">MKKFAVIFAVLFILPGAVRAENLSGDTIKKNPDGTTEITMSVMDAVKMAGAMVDNGNLDTAEEILTAIPKMAGPLEIERWFLLGRIAGFRGNFNEAIEIYRTILDAHPDLARVRFELAICYMKTEQWYRADYQLRLAMAGDDLTDNVRQMMNYYRYVIRQNKNWNVYFNFGAAPDNNVNNATGGEECVMTIFGPMCRNLIEPESAVGFNFSLGGDYEFKLSDQWRWKSDAGVYSNIYNLQTYDDVFLYTSTGPRFIWSRGDVWLAATGARRWYGWDGYNWSVGTRLNANYDFTRKLMGGISLQYTNNKYDNYGKYLDGNTYSMGASLFYSITPNIYTILRGGITREDARSDTYSYWQPNVSVGVGAELPYGFGIFVQPMFYWQNYDAEQWSVQDGNFTQIVERDFTQRYSLSVSNNKLSIMGFAPTLIFSYTRRDSNMWQREYDKWAIEFTLQQRF</sequence>
<evidence type="ECO:0000313" key="5">
    <source>
        <dbReference type="Proteomes" id="UP000823630"/>
    </source>
</evidence>
<feature type="repeat" description="TPR" evidence="1">
    <location>
        <begin position="77"/>
        <end position="110"/>
    </location>
</feature>
<organism evidence="4 5">
    <name type="scientific">Candidatus Enterousia avistercoris</name>
    <dbReference type="NCBI Taxonomy" id="2840788"/>
    <lineage>
        <taxon>Bacteria</taxon>
        <taxon>Pseudomonadati</taxon>
        <taxon>Pseudomonadota</taxon>
        <taxon>Alphaproteobacteria</taxon>
        <taxon>Candidatus Enterousia</taxon>
    </lineage>
</organism>
<evidence type="ECO:0000256" key="1">
    <source>
        <dbReference type="PROSITE-ProRule" id="PRU00339"/>
    </source>
</evidence>
<proteinExistence type="predicted"/>
<evidence type="ECO:0000313" key="4">
    <source>
        <dbReference type="EMBL" id="MBO8425449.1"/>
    </source>
</evidence>
<dbReference type="Pfam" id="PF04575">
    <property type="entry name" value="SlipAM"/>
    <property type="match status" value="1"/>
</dbReference>
<keyword evidence="1" id="KW-0802">TPR repeat</keyword>
<dbReference type="PROSITE" id="PS50005">
    <property type="entry name" value="TPR"/>
    <property type="match status" value="1"/>
</dbReference>
<name>A0A9D9GUT8_9PROT</name>